<dbReference type="Gene3D" id="3.40.1190.20">
    <property type="match status" value="1"/>
</dbReference>
<keyword evidence="4 6" id="KW-0418">Kinase</keyword>
<gene>
    <name evidence="8" type="ORF">ACFPVW_01335</name>
</gene>
<dbReference type="SUPFAM" id="SSF53613">
    <property type="entry name" value="Ribokinase-like"/>
    <property type="match status" value="1"/>
</dbReference>
<dbReference type="InterPro" id="IPR050306">
    <property type="entry name" value="PfkB_Carbo_kinase"/>
</dbReference>
<evidence type="ECO:0000313" key="9">
    <source>
        <dbReference type="Proteomes" id="UP001596132"/>
    </source>
</evidence>
<dbReference type="InterPro" id="IPR002173">
    <property type="entry name" value="Carboh/pur_kinase_PfkB_CS"/>
</dbReference>
<sequence length="319" mass="34429">MNIWTLGDAVVDLLPLENMQYEACAGGAPVNVAVGAALLGQPSGFIGRVGKDAFGYFLRDTMAAAGVNTKHMEFDPKYRTSTVLVSLEKQGERHFEFLVNPSADQFLSPTALPELGRDILHCCSLALVAAECRQTLEQAVTQLRDAHGMLSFDINLRPQMWADQGEMLTRIDQLARQSDILKMSEEELHWLTQSQGMEAALQRLAAYPAPLKIITRGAEGALVLWQDRVLAFTSYSVESMDTTGAGDAFMAGLLAAIAAHGWPGDEAAICTLMTQASACGALATTRKGALKALPNKEALNAFIDSQPTLDFESQIAPVK</sequence>
<dbReference type="Proteomes" id="UP001596132">
    <property type="component" value="Unassembled WGS sequence"/>
</dbReference>
<dbReference type="NCBIfam" id="NF006957">
    <property type="entry name" value="PRK09434.1"/>
    <property type="match status" value="1"/>
</dbReference>
<evidence type="ECO:0000313" key="8">
    <source>
        <dbReference type="EMBL" id="MFC5704740.1"/>
    </source>
</evidence>
<protein>
    <submittedName>
        <fullName evidence="8">Aminoimidazole riboside kinase</fullName>
    </submittedName>
</protein>
<keyword evidence="9" id="KW-1185">Reference proteome</keyword>
<keyword evidence="3" id="KW-0547">Nucleotide-binding</keyword>
<dbReference type="PANTHER" id="PTHR43085">
    <property type="entry name" value="HEXOKINASE FAMILY MEMBER"/>
    <property type="match status" value="1"/>
</dbReference>
<dbReference type="RefSeq" id="WP_042644560.1">
    <property type="nucleotide sequence ID" value="NZ_CDDF01000018.1"/>
</dbReference>
<comment type="caution">
    <text evidence="8">The sequence shown here is derived from an EMBL/GenBank/DDBJ whole genome shotgun (WGS) entry which is preliminary data.</text>
</comment>
<dbReference type="EMBL" id="JBHSPP010000003">
    <property type="protein sequence ID" value="MFC5704740.1"/>
    <property type="molecule type" value="Genomic_DNA"/>
</dbReference>
<name>A0ABW0Y5A0_9GAMM</name>
<feature type="domain" description="Carbohydrate kinase PfkB" evidence="7">
    <location>
        <begin position="17"/>
        <end position="294"/>
    </location>
</feature>
<dbReference type="PROSITE" id="PS00584">
    <property type="entry name" value="PFKB_KINASES_2"/>
    <property type="match status" value="1"/>
</dbReference>
<evidence type="ECO:0000256" key="5">
    <source>
        <dbReference type="ARBA" id="ARBA00022840"/>
    </source>
</evidence>
<organism evidence="8 9">
    <name type="scientific">Aeromonas eucrenophila</name>
    <dbReference type="NCBI Taxonomy" id="649"/>
    <lineage>
        <taxon>Bacteria</taxon>
        <taxon>Pseudomonadati</taxon>
        <taxon>Pseudomonadota</taxon>
        <taxon>Gammaproteobacteria</taxon>
        <taxon>Aeromonadales</taxon>
        <taxon>Aeromonadaceae</taxon>
        <taxon>Aeromonas</taxon>
    </lineage>
</organism>
<evidence type="ECO:0000259" key="7">
    <source>
        <dbReference type="Pfam" id="PF00294"/>
    </source>
</evidence>
<evidence type="ECO:0000256" key="6">
    <source>
        <dbReference type="RuleBase" id="RU003704"/>
    </source>
</evidence>
<dbReference type="CDD" id="cd01167">
    <property type="entry name" value="bac_FRK"/>
    <property type="match status" value="1"/>
</dbReference>
<evidence type="ECO:0000256" key="3">
    <source>
        <dbReference type="ARBA" id="ARBA00022741"/>
    </source>
</evidence>
<accession>A0ABW0Y5A0</accession>
<evidence type="ECO:0000256" key="1">
    <source>
        <dbReference type="ARBA" id="ARBA00010688"/>
    </source>
</evidence>
<dbReference type="InterPro" id="IPR011611">
    <property type="entry name" value="PfkB_dom"/>
</dbReference>
<evidence type="ECO:0000256" key="2">
    <source>
        <dbReference type="ARBA" id="ARBA00022679"/>
    </source>
</evidence>
<comment type="similarity">
    <text evidence="1 6">Belongs to the carbohydrate kinase PfkB family.</text>
</comment>
<proteinExistence type="inferred from homology"/>
<keyword evidence="2 6" id="KW-0808">Transferase</keyword>
<dbReference type="InterPro" id="IPR029056">
    <property type="entry name" value="Ribokinase-like"/>
</dbReference>
<dbReference type="Pfam" id="PF00294">
    <property type="entry name" value="PfkB"/>
    <property type="match status" value="1"/>
</dbReference>
<dbReference type="PANTHER" id="PTHR43085:SF1">
    <property type="entry name" value="PSEUDOURIDINE KINASE-RELATED"/>
    <property type="match status" value="1"/>
</dbReference>
<keyword evidence="5" id="KW-0067">ATP-binding</keyword>
<evidence type="ECO:0000256" key="4">
    <source>
        <dbReference type="ARBA" id="ARBA00022777"/>
    </source>
</evidence>
<dbReference type="GO" id="GO:0016301">
    <property type="term" value="F:kinase activity"/>
    <property type="evidence" value="ECO:0007669"/>
    <property type="project" value="UniProtKB-KW"/>
</dbReference>
<reference evidence="9" key="1">
    <citation type="journal article" date="2019" name="Int. J. Syst. Evol. Microbiol.">
        <title>The Global Catalogue of Microorganisms (GCM) 10K type strain sequencing project: providing services to taxonomists for standard genome sequencing and annotation.</title>
        <authorList>
            <consortium name="The Broad Institute Genomics Platform"/>
            <consortium name="The Broad Institute Genome Sequencing Center for Infectious Disease"/>
            <person name="Wu L."/>
            <person name="Ma J."/>
        </authorList>
    </citation>
    <scope>NUCLEOTIDE SEQUENCE [LARGE SCALE GENOMIC DNA]</scope>
    <source>
        <strain evidence="9">KCTC 15012</strain>
    </source>
</reference>
<dbReference type="InterPro" id="IPR002139">
    <property type="entry name" value="Ribo/fructo_kinase"/>
</dbReference>
<dbReference type="PRINTS" id="PR00990">
    <property type="entry name" value="RIBOKINASE"/>
</dbReference>